<organism evidence="7 8">
    <name type="scientific">Roseburia lenta</name>
    <dbReference type="NCBI Taxonomy" id="2763061"/>
    <lineage>
        <taxon>Bacteria</taxon>
        <taxon>Bacillati</taxon>
        <taxon>Bacillota</taxon>
        <taxon>Clostridia</taxon>
        <taxon>Lachnospirales</taxon>
        <taxon>Lachnospiraceae</taxon>
        <taxon>Roseburia</taxon>
    </lineage>
</organism>
<dbReference type="HAMAP" id="MF_00844_B">
    <property type="entry name" value="RqcH_B"/>
    <property type="match status" value="1"/>
</dbReference>
<evidence type="ECO:0000256" key="4">
    <source>
        <dbReference type="ARBA" id="ARBA00022917"/>
    </source>
</evidence>
<evidence type="ECO:0000259" key="6">
    <source>
        <dbReference type="Pfam" id="PF05670"/>
    </source>
</evidence>
<comment type="caution">
    <text evidence="7">The sequence shown here is derived from an EMBL/GenBank/DDBJ whole genome shotgun (WGS) entry which is preliminary data.</text>
</comment>
<dbReference type="InterPro" id="IPR008532">
    <property type="entry name" value="NFACT_RNA-bd"/>
</dbReference>
<feature type="domain" description="NFACT RNA-binding" evidence="6">
    <location>
        <begin position="464"/>
        <end position="555"/>
    </location>
</feature>
<dbReference type="Pfam" id="PF05833">
    <property type="entry name" value="NFACT_N"/>
    <property type="match status" value="1"/>
</dbReference>
<comment type="function">
    <text evidence="5">Key component of the ribosome quality control system (RQC), a ribosome-associated complex that mediates the extraction of incompletely synthesized nascent chains from stalled ribosomes and their subsequent degradation. RqcH recruits Ala-charged tRNA, and with RqcP directs the elongation of stalled nascent chains on 50S ribosomal subunits, leading to non-templated C-terminal alanine extensions (Ala tail). The Ala tail promotes nascent chain degradation. May add between 1 and at least 8 Ala residues. Binds to stalled 50S ribosomal subunits.</text>
</comment>
<comment type="subunit">
    <text evidence="5">Associates with stalled 50S ribosomal subunits. Binds to RqcP.</text>
</comment>
<evidence type="ECO:0000256" key="1">
    <source>
        <dbReference type="ARBA" id="ARBA00022555"/>
    </source>
</evidence>
<sequence length="584" mass="66382">MAFDGITTNCIMQELNHLLAGQRISKIAQPEREELLFTFKALNEGSNRLLISANASLPFLYMTKENKTSPLNAPNFCMLLRKYIGNGRISAISQPSMERVLCFTIEHLDEMGDPAVKYLYVEIMGKHSNIIFCDKDGQIIDSIKHVSGQMSSIREVLPGRPYFIPAQQDRFDPWQIAKEQFVEQILKKPCSVTKAIYTSLVGFSPFIATELAYRSGLDADDSTAALTQADVERLYDVFRSLLQDLSDGNFSYGIYYDPVTGAPKEFAPIPLTIYSDMEYKTFSSISEVLEAFYAQRNKHTVIHQKSTDLRKIVSIHLERDRKKYLLQKKQLADTEKKDKYRIYGEMLHTYGYAASPGDKSIEVTNYYTNEPFVIPLDPTLDAMENAKKYFDKYAKLKRTGNALSSYILETENEIKHLESIETSLSIAETEGDLAAIKEELQEYGFIKKHSGKKTNRISKSQPLHFVDDNGFHIYVGKNNYQNDQLTFKFATGNDWWFHAKQMTGSHVIVKSENKELPDSTYEYAAALAAYYSSGRDNEKVEIDYLQKKNVKKPNGSAPGFVVYYTNYSLVATPSLAHVTLVSDK</sequence>
<keyword evidence="3 5" id="KW-0694">RNA-binding</keyword>
<evidence type="ECO:0000256" key="3">
    <source>
        <dbReference type="ARBA" id="ARBA00022884"/>
    </source>
</evidence>
<keyword evidence="4 5" id="KW-0648">Protein biosynthesis</keyword>
<keyword evidence="2 5" id="KW-0699">rRNA-binding</keyword>
<gene>
    <name evidence="5" type="primary">rqcH</name>
    <name evidence="7" type="ORF">H8R94_00925</name>
</gene>
<dbReference type="Proteomes" id="UP000643810">
    <property type="component" value="Unassembled WGS sequence"/>
</dbReference>
<dbReference type="PANTHER" id="PTHR15239">
    <property type="entry name" value="NUCLEAR EXPORT MEDIATOR FACTOR NEMF"/>
    <property type="match status" value="1"/>
</dbReference>
<reference evidence="7 8" key="1">
    <citation type="submission" date="2020-08" db="EMBL/GenBank/DDBJ databases">
        <title>Genome public.</title>
        <authorList>
            <person name="Liu C."/>
            <person name="Sun Q."/>
        </authorList>
    </citation>
    <scope>NUCLEOTIDE SEQUENCE [LARGE SCALE GENOMIC DNA]</scope>
    <source>
        <strain evidence="7 8">NSJ-9</strain>
    </source>
</reference>
<evidence type="ECO:0000256" key="5">
    <source>
        <dbReference type="HAMAP-Rule" id="MF_00844"/>
    </source>
</evidence>
<proteinExistence type="inferred from homology"/>
<dbReference type="Gene3D" id="1.10.8.50">
    <property type="match status" value="1"/>
</dbReference>
<evidence type="ECO:0000256" key="2">
    <source>
        <dbReference type="ARBA" id="ARBA00022730"/>
    </source>
</evidence>
<keyword evidence="1 5" id="KW-0820">tRNA-binding</keyword>
<accession>A0ABR7GEH3</accession>
<dbReference type="RefSeq" id="WP_186853612.1">
    <property type="nucleotide sequence ID" value="NZ_JACOPG010000001.1"/>
</dbReference>
<dbReference type="InterPro" id="IPR051608">
    <property type="entry name" value="RQC_Subunit_NEMF"/>
</dbReference>
<keyword evidence="8" id="KW-1185">Reference proteome</keyword>
<dbReference type="Gene3D" id="2.30.310.10">
    <property type="entry name" value="ibrinogen binding protein from staphylococcus aureus domain"/>
    <property type="match status" value="1"/>
</dbReference>
<protein>
    <recommendedName>
        <fullName evidence="5">Rqc2 homolog RqcH</fullName>
        <shortName evidence="5">RqcH</shortName>
    </recommendedName>
</protein>
<comment type="similarity">
    <text evidence="5">Belongs to the NEMF family.</text>
</comment>
<evidence type="ECO:0000313" key="8">
    <source>
        <dbReference type="Proteomes" id="UP000643810"/>
    </source>
</evidence>
<dbReference type="Pfam" id="PF05670">
    <property type="entry name" value="NFACT-R_1"/>
    <property type="match status" value="1"/>
</dbReference>
<dbReference type="PANTHER" id="PTHR15239:SF6">
    <property type="entry name" value="RIBOSOME QUALITY CONTROL COMPLEX SUBUNIT NEMF"/>
    <property type="match status" value="1"/>
</dbReference>
<dbReference type="InterPro" id="IPR043682">
    <property type="entry name" value="RqcH_bacterial"/>
</dbReference>
<name>A0ABR7GEH3_9FIRM</name>
<dbReference type="EMBL" id="JACOPG010000001">
    <property type="protein sequence ID" value="MBC5685186.1"/>
    <property type="molecule type" value="Genomic_DNA"/>
</dbReference>
<evidence type="ECO:0000313" key="7">
    <source>
        <dbReference type="EMBL" id="MBC5685186.1"/>
    </source>
</evidence>